<dbReference type="AlphaFoldDB" id="A0A9P0F587"/>
<feature type="region of interest" description="Disordered" evidence="1">
    <location>
        <begin position="133"/>
        <end position="451"/>
    </location>
</feature>
<accession>A0A9P0F587</accession>
<evidence type="ECO:0000313" key="2">
    <source>
        <dbReference type="EMBL" id="CAH0388620.1"/>
    </source>
</evidence>
<feature type="compositionally biased region" description="Pro residues" evidence="1">
    <location>
        <begin position="277"/>
        <end position="307"/>
    </location>
</feature>
<sequence>MSEILEVLYEIIDHDPPPSSHPLYDFCTIADCVPLKAAKQSQPIAPSKPMYEQNNRPPTTQSEGQDKGLKQKMSGILMKSWKSLSRKGGASFRSDSSIKSKASKVGGAVKNSSFKISGIRLPGLNRLLSLGRKSRKTTGDDQSQASQKSFDPHIFSEDETLLTVRPEPPAPPSLKPLQPSLEPSPLRLPSPARRSPTPSPARRSPTSSPEASFKDHTPPEIAILQTTLTDVPPVSPQHSPRAKPDSPPRSQSTPSSASTSTSSTPTASPRSESRVSPQPPRIPPFPLEPPSPDPTPTPPRPKSPSPSPRSGSKTPPPSPSPRSGSKTPPPSPSPRSGSKPPPPSRSLPSSTLKPQFPDRVQAPPTAMPTWRAMPPTKAAPPWRATSGTWKPPLPIPPTTGARSSMPTEPAPQRYQPPRRSRTPNWREELGGNCETTFAKDGEVPYWYRKHE</sequence>
<feature type="compositionally biased region" description="Polar residues" evidence="1">
    <location>
        <begin position="140"/>
        <end position="149"/>
    </location>
</feature>
<feature type="compositionally biased region" description="Polar residues" evidence="1">
    <location>
        <begin position="52"/>
        <end position="63"/>
    </location>
</feature>
<evidence type="ECO:0000256" key="1">
    <source>
        <dbReference type="SAM" id="MobiDB-lite"/>
    </source>
</evidence>
<dbReference type="EMBL" id="OU963865">
    <property type="protein sequence ID" value="CAH0388620.1"/>
    <property type="molecule type" value="Genomic_DNA"/>
</dbReference>
<protein>
    <submittedName>
        <fullName evidence="2">Uncharacterized protein</fullName>
    </submittedName>
</protein>
<feature type="region of interest" description="Disordered" evidence="1">
    <location>
        <begin position="87"/>
        <end position="107"/>
    </location>
</feature>
<gene>
    <name evidence="2" type="ORF">BEMITA_LOCUS7525</name>
</gene>
<reference evidence="2" key="1">
    <citation type="submission" date="2021-12" db="EMBL/GenBank/DDBJ databases">
        <authorList>
            <person name="King R."/>
        </authorList>
    </citation>
    <scope>NUCLEOTIDE SEQUENCE</scope>
</reference>
<evidence type="ECO:0000313" key="3">
    <source>
        <dbReference type="Proteomes" id="UP001152759"/>
    </source>
</evidence>
<organism evidence="2 3">
    <name type="scientific">Bemisia tabaci</name>
    <name type="common">Sweetpotato whitefly</name>
    <name type="synonym">Aleurodes tabaci</name>
    <dbReference type="NCBI Taxonomy" id="7038"/>
    <lineage>
        <taxon>Eukaryota</taxon>
        <taxon>Metazoa</taxon>
        <taxon>Ecdysozoa</taxon>
        <taxon>Arthropoda</taxon>
        <taxon>Hexapoda</taxon>
        <taxon>Insecta</taxon>
        <taxon>Pterygota</taxon>
        <taxon>Neoptera</taxon>
        <taxon>Paraneoptera</taxon>
        <taxon>Hemiptera</taxon>
        <taxon>Sternorrhyncha</taxon>
        <taxon>Aleyrodoidea</taxon>
        <taxon>Aleyrodidae</taxon>
        <taxon>Aleyrodinae</taxon>
        <taxon>Bemisia</taxon>
    </lineage>
</organism>
<feature type="compositionally biased region" description="Low complexity" evidence="1">
    <location>
        <begin position="248"/>
        <end position="276"/>
    </location>
</feature>
<keyword evidence="3" id="KW-1185">Reference proteome</keyword>
<feature type="compositionally biased region" description="Pro residues" evidence="1">
    <location>
        <begin position="327"/>
        <end position="345"/>
    </location>
</feature>
<name>A0A9P0F587_BEMTA</name>
<feature type="compositionally biased region" description="Low complexity" evidence="1">
    <location>
        <begin position="175"/>
        <end position="211"/>
    </location>
</feature>
<proteinExistence type="predicted"/>
<feature type="region of interest" description="Disordered" evidence="1">
    <location>
        <begin position="41"/>
        <end position="69"/>
    </location>
</feature>
<dbReference type="Proteomes" id="UP001152759">
    <property type="component" value="Chromosome 4"/>
</dbReference>